<sequence>MKPASQLTPSPAAAGSSDLVGRMALRFGVAGGLLCASWMLGLYATGNNPFGPKVMLAQLVVPLLAVAAEWRLRQRLAPEKPGIGRQLTLGGLVVLLAALISASSVVGLASGAGEKKLVDLNRREAREITLAELSARPKQDRNSTLEQQQLAKIAQLSIADFAISNFTVTLLFGLALAVPGGIFFRE</sequence>
<accession>A0A7Y0AIP5</accession>
<gene>
    <name evidence="2" type="ORF">HHL22_22630</name>
</gene>
<dbReference type="EMBL" id="JABBGH010000005">
    <property type="protein sequence ID" value="NML68004.1"/>
    <property type="molecule type" value="Genomic_DNA"/>
</dbReference>
<keyword evidence="3" id="KW-1185">Reference proteome</keyword>
<evidence type="ECO:0000256" key="1">
    <source>
        <dbReference type="SAM" id="Phobius"/>
    </source>
</evidence>
<evidence type="ECO:0000313" key="3">
    <source>
        <dbReference type="Proteomes" id="UP000559626"/>
    </source>
</evidence>
<dbReference type="AlphaFoldDB" id="A0A7Y0AIP5"/>
<name>A0A7Y0AIP5_9BACT</name>
<keyword evidence="1" id="KW-0812">Transmembrane</keyword>
<dbReference type="Pfam" id="PF13858">
    <property type="entry name" value="DUF4199"/>
    <property type="match status" value="1"/>
</dbReference>
<keyword evidence="1" id="KW-1133">Transmembrane helix</keyword>
<protein>
    <submittedName>
        <fullName evidence="2">DUF4199 family protein</fullName>
    </submittedName>
</protein>
<proteinExistence type="predicted"/>
<dbReference type="InterPro" id="IPR025250">
    <property type="entry name" value="DUF4199"/>
</dbReference>
<feature type="transmembrane region" description="Helical" evidence="1">
    <location>
        <begin position="89"/>
        <end position="112"/>
    </location>
</feature>
<keyword evidence="1" id="KW-0472">Membrane</keyword>
<feature type="transmembrane region" description="Helical" evidence="1">
    <location>
        <begin position="162"/>
        <end position="184"/>
    </location>
</feature>
<dbReference type="RefSeq" id="WP_169533712.1">
    <property type="nucleotide sequence ID" value="NZ_JABBGH010000005.1"/>
</dbReference>
<organism evidence="2 3">
    <name type="scientific">Hymenobacter polaris</name>
    <dbReference type="NCBI Taxonomy" id="2682546"/>
    <lineage>
        <taxon>Bacteria</taxon>
        <taxon>Pseudomonadati</taxon>
        <taxon>Bacteroidota</taxon>
        <taxon>Cytophagia</taxon>
        <taxon>Cytophagales</taxon>
        <taxon>Hymenobacteraceae</taxon>
        <taxon>Hymenobacter</taxon>
    </lineage>
</organism>
<evidence type="ECO:0000313" key="2">
    <source>
        <dbReference type="EMBL" id="NML68004.1"/>
    </source>
</evidence>
<comment type="caution">
    <text evidence="2">The sequence shown here is derived from an EMBL/GenBank/DDBJ whole genome shotgun (WGS) entry which is preliminary data.</text>
</comment>
<feature type="transmembrane region" description="Helical" evidence="1">
    <location>
        <begin position="24"/>
        <end position="44"/>
    </location>
</feature>
<dbReference type="Proteomes" id="UP000559626">
    <property type="component" value="Unassembled WGS sequence"/>
</dbReference>
<reference evidence="2 3" key="1">
    <citation type="submission" date="2020-04" db="EMBL/GenBank/DDBJ databases">
        <title>Hymenobacter polaris sp. nov., isolated from Arctic soil.</title>
        <authorList>
            <person name="Dahal R.H."/>
        </authorList>
    </citation>
    <scope>NUCLEOTIDE SEQUENCE [LARGE SCALE GENOMIC DNA]</scope>
    <source>
        <strain evidence="2 3">RP-2-7</strain>
    </source>
</reference>